<dbReference type="STRING" id="6186.A0A183K0X6"/>
<accession>A0A183K0X6</accession>
<organism evidence="2">
    <name type="scientific">Schistosoma curassoni</name>
    <dbReference type="NCBI Taxonomy" id="6186"/>
    <lineage>
        <taxon>Eukaryota</taxon>
        <taxon>Metazoa</taxon>
        <taxon>Spiralia</taxon>
        <taxon>Lophotrochozoa</taxon>
        <taxon>Platyhelminthes</taxon>
        <taxon>Trematoda</taxon>
        <taxon>Digenea</taxon>
        <taxon>Strigeidida</taxon>
        <taxon>Schistosomatoidea</taxon>
        <taxon>Schistosomatidae</taxon>
        <taxon>Schistosoma</taxon>
    </lineage>
</organism>
<name>A0A183K0X6_9TREM</name>
<dbReference type="SUPFAM" id="SSF46966">
    <property type="entry name" value="Spectrin repeat"/>
    <property type="match status" value="2"/>
</dbReference>
<dbReference type="Gene3D" id="1.20.58.60">
    <property type="match status" value="2"/>
</dbReference>
<dbReference type="GO" id="GO:0005524">
    <property type="term" value="F:ATP binding"/>
    <property type="evidence" value="ECO:0007669"/>
    <property type="project" value="InterPro"/>
</dbReference>
<dbReference type="WBParaSite" id="SCUD_0000863901-mRNA-1">
    <property type="protein sequence ID" value="SCUD_0000863901-mRNA-1"/>
    <property type="gene ID" value="SCUD_0000863901"/>
</dbReference>
<dbReference type="GO" id="GO:0005737">
    <property type="term" value="C:cytoplasm"/>
    <property type="evidence" value="ECO:0007669"/>
    <property type="project" value="InterPro"/>
</dbReference>
<keyword evidence="1" id="KW-0175">Coiled coil</keyword>
<dbReference type="PROSITE" id="PS50861">
    <property type="entry name" value="AA_TRNA_LIGASE_II_GLYAB"/>
    <property type="match status" value="1"/>
</dbReference>
<sequence length="1486" mass="170806">MPGAVELRNSMHSLEQQWNEAVVLNDKSQQDLNKLQHDLNEFHKLDIDLTRKLQQKANRIHNVHDKCLADNTMGSESHLNQLLDLQHSYDQLINEYHKRENGKTEHSPSLPSKSELSPINKLDELNQWLSVKNKQLQNISHDLLSSSVSHTNIPETKQIESDLQNLESMSEELKVKQRELQDLKENNKLNSSSLPMDSKTIDLCINQMNLLQNAVTAQQHQLKSRTNKEFLLSDQLEQLEAWITNEAIQLLNEPIAINGEYLDEKPIPLTNQQQTLQNRIQSIYNKQKELNSLKEKLSHIKTYNDQPSILTEDQQNELQISTNGLQNKLNKLENDVKLKLSHIDDIQKAYSAAQNSLDTYKHSCDDLETRWLNLQQVLSTIELNDCKQNVNDGRSELADKMVSLPDERKLSPIYSNFLTTLNQYDTQCNNMSKQIDHIISALNNRVKQTEQMATLRQNINSSLKKVRESRQLPLNEQYLQNELDVLDSNMKSLKELSEELCKSPNDSSDKQISSHQLEYEIKTLENVIHEELANSKSVISPEKQAERLISHLRDTLVEFLEDSIQNRLVNLSDIYEELQSDTKRKLFILESALPVAQSLTSSVNTLSSRLLNVESRLNGLLENNTKDVSSAQLEKSLIDQLEYEMINGLEPQYQQVHSLWNQLKQICKPIDLFINPSTLTTTQFPNHSDARLGHVEQIDNELRRYDEFNEKLTDLAKIVGSNRQKAKQLMHKLEIKSQWLDLALKRFDPKISTAPSLDWDNYSDENHFIINESLEKMPTIHSLGTEFPYLAVLPYQPVMLDKLHERIEQFQGNWKKYQIDLTQLCDQIHDIIQSSALSTSSTNQNSAIKSSLSSSPIKTNKSFVPFTTDKFYHELSDAVSSVSKQMITLDNRLSQTEIKFAEVYPLAKCFTTDMYEFQNWLQHIEEAKNEIADNLSDSSVTVDDLGGNRKRIEMIKIIIFMFNNCVNVFPVIFQFVEQLNSMSDLFSAISEQAVRLGVPLEVSGTTVKPSILSNVQNESSKQLLDQHHALDMLGRIHSMTSVQPDHLQEHISGTSALMEALECRLPELEALTISIRAQLESKPTVKESTTTREPGTVELIESIHRVFFTLLLIIYHYYLLVLKNAEKLQTDWIQLHNKLNSRVITLQSAYKTSSEQFWPIISDLRNRLDKIKESLNIIGSGCSLNDPCIRRDPLDSNSYKEQCKDLFELREELNDISQQLNESYEAGQKLINLINGQMTDNSIPSSLSQTSLMPTIMTDSFSLRRDEEQAIRNEVDYALHGLKVSQEHLVDKCECLIKQLNERELCASQFKVIHHNINSHQLSVVRIEEQARKLERADCNKIDKPSGVDTDKDVKRKSQTSDFKTSDIRDKIIQMNKAWEHLKLSVRNKQAALEEALSETFNFHGQLDQLIRRTRQLKSRMPPPGARIMGGLPDSAREQLRRFMEVYDELVKIGSEVNNVFISTICHMLIVDSSNYFILFVVALLR</sequence>
<dbReference type="GO" id="GO:0004820">
    <property type="term" value="F:glycine-tRNA ligase activity"/>
    <property type="evidence" value="ECO:0007669"/>
    <property type="project" value="InterPro"/>
</dbReference>
<feature type="coiled-coil region" evidence="1">
    <location>
        <begin position="156"/>
        <end position="186"/>
    </location>
</feature>
<reference evidence="2" key="1">
    <citation type="submission" date="2016-06" db="UniProtKB">
        <authorList>
            <consortium name="WormBaseParasite"/>
        </authorList>
    </citation>
    <scope>IDENTIFICATION</scope>
</reference>
<dbReference type="GO" id="GO:0006426">
    <property type="term" value="P:glycyl-tRNA aminoacylation"/>
    <property type="evidence" value="ECO:0007669"/>
    <property type="project" value="InterPro"/>
</dbReference>
<evidence type="ECO:0000256" key="1">
    <source>
        <dbReference type="SAM" id="Coils"/>
    </source>
</evidence>
<evidence type="ECO:0000313" key="2">
    <source>
        <dbReference type="WBParaSite" id="SCUD_0000863901-mRNA-1"/>
    </source>
</evidence>
<dbReference type="InterPro" id="IPR006194">
    <property type="entry name" value="Gly-tRNA-synth_heterodimer"/>
</dbReference>
<feature type="coiled-coil region" evidence="1">
    <location>
        <begin position="1199"/>
        <end position="1226"/>
    </location>
</feature>
<proteinExistence type="predicted"/>
<protein>
    <submittedName>
        <fullName evidence="2">Glycine--tRNA ligase</fullName>
    </submittedName>
</protein>